<dbReference type="InterPro" id="IPR003409">
    <property type="entry name" value="MORN"/>
</dbReference>
<dbReference type="PANTHER" id="PTHR43215:SF14">
    <property type="entry name" value="RADIAL SPOKE HEAD 1 HOMOLOG"/>
    <property type="match status" value="1"/>
</dbReference>
<dbReference type="Proteomes" id="UP001295684">
    <property type="component" value="Unassembled WGS sequence"/>
</dbReference>
<comment type="caution">
    <text evidence="3">The sequence shown here is derived from an EMBL/GenBank/DDBJ whole genome shotgun (WGS) entry which is preliminary data.</text>
</comment>
<accession>A0AAD1Y2Y3</accession>
<dbReference type="SUPFAM" id="SSF82185">
    <property type="entry name" value="Histone H3 K4-specific methyltransferase SET7/9 N-terminal domain"/>
    <property type="match status" value="2"/>
</dbReference>
<keyword evidence="4" id="KW-1185">Reference proteome</keyword>
<feature type="region of interest" description="Disordered" evidence="2">
    <location>
        <begin position="1"/>
        <end position="40"/>
    </location>
</feature>
<dbReference type="PANTHER" id="PTHR43215">
    <property type="entry name" value="RADIAL SPOKE HEAD 1 HOMOLOG"/>
    <property type="match status" value="1"/>
</dbReference>
<dbReference type="Pfam" id="PF02493">
    <property type="entry name" value="MORN"/>
    <property type="match status" value="11"/>
</dbReference>
<dbReference type="SMART" id="SM00698">
    <property type="entry name" value="MORN"/>
    <property type="match status" value="11"/>
</dbReference>
<evidence type="ECO:0000313" key="3">
    <source>
        <dbReference type="EMBL" id="CAI2383020.1"/>
    </source>
</evidence>
<evidence type="ECO:0000256" key="1">
    <source>
        <dbReference type="ARBA" id="ARBA00022737"/>
    </source>
</evidence>
<sequence length="694" mass="79761">MSKSQSKINMCGSKLSKTLDHSKPSSSTITIHDEKPNKNYSKSPILKEFKQEIWNDWIKYGPLEEKQWENVRIEDLKEKITEFKIEMLTSLDGYVETHGRRHQKKSDSDSKQRGSFEFKYFGQVNNAGQRHGIGVCLYRTGRMYQGTWHEDKRSSYGKETLSNNQTYQGEFKNGKFHGEGLYTWTNGDTYNGSWQNGLKHGQGTWKRENGDFYKGNWFQGKIEGFGIYKSKHGDNYEGEWKNFKRHGKGILIDKNQITTIGEFKDGLIEGFGERIWTGTSTSSQECHQFTYKGHFKNGQMNGQGKWRKGMGETANIYEGSFKNGMKHGKGTFTWRKTSDSYTGEFKNDLRDCYGVYTWADGTKYEGQWKNTMHGEGKMIYTSGKIQKQYYIRGRLITGSEKQRITLNQLKDKYLKLNIVKKKIVLAFSGDHLNKAEESPKRTVKAFNPKINKDFEINKKACIYAIPLSSKSVHRPIKRDRTTMAQYSNLVQTRMNRSSEAFTRSFSNNSKVKDLSMKITENTSKLPDEYTRCATAQNDSFGRSFMMNSSQNPQTSIVEMKNLDLGGTSFDKRIQNSQVSISKTNKKLYGSLDPNGRVSIGDSTLSSGIYKNFVGANPFQRAQSENSFSKKKSCSVHNPQKILKSRDLSGQRSRPVQLEKEHCDLKLSQYKLERFIKAYRDRSRGSKFSTVSDPQ</sequence>
<name>A0AAD1Y2Y3_EUPCR</name>
<evidence type="ECO:0000256" key="2">
    <source>
        <dbReference type="SAM" id="MobiDB-lite"/>
    </source>
</evidence>
<gene>
    <name evidence="3" type="ORF">ECRASSUSDP1_LOCUS24511</name>
</gene>
<keyword evidence="1" id="KW-0677">Repeat</keyword>
<reference evidence="3" key="1">
    <citation type="submission" date="2023-07" db="EMBL/GenBank/DDBJ databases">
        <authorList>
            <consortium name="AG Swart"/>
            <person name="Singh M."/>
            <person name="Singh A."/>
            <person name="Seah K."/>
            <person name="Emmerich C."/>
        </authorList>
    </citation>
    <scope>NUCLEOTIDE SEQUENCE</scope>
    <source>
        <strain evidence="3">DP1</strain>
    </source>
</reference>
<evidence type="ECO:0000313" key="4">
    <source>
        <dbReference type="Proteomes" id="UP001295684"/>
    </source>
</evidence>
<dbReference type="AlphaFoldDB" id="A0AAD1Y2Y3"/>
<proteinExistence type="predicted"/>
<protein>
    <submittedName>
        <fullName evidence="3">Uncharacterized protein</fullName>
    </submittedName>
</protein>
<dbReference type="Gene3D" id="2.20.110.10">
    <property type="entry name" value="Histone H3 K4-specific methyltransferase SET7/9 N-terminal domain"/>
    <property type="match status" value="4"/>
</dbReference>
<organism evidence="3 4">
    <name type="scientific">Euplotes crassus</name>
    <dbReference type="NCBI Taxonomy" id="5936"/>
    <lineage>
        <taxon>Eukaryota</taxon>
        <taxon>Sar</taxon>
        <taxon>Alveolata</taxon>
        <taxon>Ciliophora</taxon>
        <taxon>Intramacronucleata</taxon>
        <taxon>Spirotrichea</taxon>
        <taxon>Hypotrichia</taxon>
        <taxon>Euplotida</taxon>
        <taxon>Euplotidae</taxon>
        <taxon>Moneuplotes</taxon>
    </lineage>
</organism>
<dbReference type="EMBL" id="CAMPGE010025241">
    <property type="protein sequence ID" value="CAI2383020.1"/>
    <property type="molecule type" value="Genomic_DNA"/>
</dbReference>